<dbReference type="EMBL" id="JACYXI010000006">
    <property type="protein sequence ID" value="MBD8892102.1"/>
    <property type="molecule type" value="Genomic_DNA"/>
</dbReference>
<comment type="caution">
    <text evidence="2">The sequence shown here is derived from an EMBL/GenBank/DDBJ whole genome shotgun (WGS) entry which is preliminary data.</text>
</comment>
<dbReference type="Proteomes" id="UP000632063">
    <property type="component" value="Unassembled WGS sequence"/>
</dbReference>
<sequence length="160" mass="17965">MPSYDARAIANEFIRRNGPHINQMKLQKLVYIAHGWNLAINKAPLIAEKIEAWDGGPVVRKIWNHLRDYGRNASDGLLADPFDSSTPYKAKLSDDEVAIIEHVWKKYGDYSGIELSEMTHEPGTPWSNAYFGGGRNTSLSQDDIQQHFIELALAGRDKAA</sequence>
<reference evidence="2 3" key="2">
    <citation type="journal article" date="2021" name="Int. J. Syst. Evol. Microbiol.">
        <title>Roseibium litorale sp. nov., isolated from a tidal flat sediment and proposal for the reclassification of Labrenzia polysiphoniae as Roseibium polysiphoniae comb. nov.</title>
        <authorList>
            <person name="Liu Y."/>
            <person name="Pei T."/>
            <person name="Du J."/>
            <person name="Chao M."/>
            <person name="Deng M.R."/>
            <person name="Zhu H."/>
        </authorList>
    </citation>
    <scope>NUCLEOTIDE SEQUENCE [LARGE SCALE GENOMIC DNA]</scope>
    <source>
        <strain evidence="2 3">4C16A</strain>
    </source>
</reference>
<protein>
    <submittedName>
        <fullName evidence="2">DUF4065 domain-containing protein</fullName>
    </submittedName>
</protein>
<dbReference type="Pfam" id="PF13274">
    <property type="entry name" value="SocA_Panacea"/>
    <property type="match status" value="1"/>
</dbReference>
<evidence type="ECO:0000259" key="1">
    <source>
        <dbReference type="Pfam" id="PF13274"/>
    </source>
</evidence>
<accession>A0ABR9CMP0</accession>
<name>A0ABR9CMP0_9HYPH</name>
<dbReference type="InterPro" id="IPR025272">
    <property type="entry name" value="SocA_Panacea"/>
</dbReference>
<feature type="domain" description="Antitoxin SocA-like Panacea" evidence="1">
    <location>
        <begin position="26"/>
        <end position="126"/>
    </location>
</feature>
<keyword evidence="3" id="KW-1185">Reference proteome</keyword>
<dbReference type="RefSeq" id="WP_192148225.1">
    <property type="nucleotide sequence ID" value="NZ_JACYXI010000006.1"/>
</dbReference>
<reference evidence="3" key="1">
    <citation type="submission" date="2020-09" db="EMBL/GenBank/DDBJ databases">
        <title>The genome sequence of strain Labrenzia suaedae 4C16A.</title>
        <authorList>
            <person name="Liu Y."/>
        </authorList>
    </citation>
    <scope>NUCLEOTIDE SEQUENCE [LARGE SCALE GENOMIC DNA]</scope>
    <source>
        <strain evidence="3">4C16A</strain>
    </source>
</reference>
<proteinExistence type="predicted"/>
<organism evidence="2 3">
    <name type="scientific">Roseibium litorale</name>
    <dbReference type="NCBI Taxonomy" id="2803841"/>
    <lineage>
        <taxon>Bacteria</taxon>
        <taxon>Pseudomonadati</taxon>
        <taxon>Pseudomonadota</taxon>
        <taxon>Alphaproteobacteria</taxon>
        <taxon>Hyphomicrobiales</taxon>
        <taxon>Stappiaceae</taxon>
        <taxon>Roseibium</taxon>
    </lineage>
</organism>
<evidence type="ECO:0000313" key="3">
    <source>
        <dbReference type="Proteomes" id="UP000632063"/>
    </source>
</evidence>
<evidence type="ECO:0000313" key="2">
    <source>
        <dbReference type="EMBL" id="MBD8892102.1"/>
    </source>
</evidence>
<gene>
    <name evidence="2" type="ORF">IG616_11115</name>
</gene>